<reference evidence="1" key="1">
    <citation type="submission" date="2021-02" db="EMBL/GenBank/DDBJ databases">
        <authorList>
            <person name="Palmer J.M."/>
        </authorList>
    </citation>
    <scope>NUCLEOTIDE SEQUENCE</scope>
    <source>
        <strain evidence="1">SCRP734</strain>
    </source>
</reference>
<evidence type="ECO:0000313" key="2">
    <source>
        <dbReference type="Proteomes" id="UP000694044"/>
    </source>
</evidence>
<protein>
    <submittedName>
        <fullName evidence="1">Uncharacterized protein</fullName>
    </submittedName>
</protein>
<organism evidence="1 2">
    <name type="scientific">Phytophthora pseudosyringae</name>
    <dbReference type="NCBI Taxonomy" id="221518"/>
    <lineage>
        <taxon>Eukaryota</taxon>
        <taxon>Sar</taxon>
        <taxon>Stramenopiles</taxon>
        <taxon>Oomycota</taxon>
        <taxon>Peronosporomycetes</taxon>
        <taxon>Peronosporales</taxon>
        <taxon>Peronosporaceae</taxon>
        <taxon>Phytophthora</taxon>
    </lineage>
</organism>
<dbReference type="Proteomes" id="UP000694044">
    <property type="component" value="Unassembled WGS sequence"/>
</dbReference>
<evidence type="ECO:0000313" key="1">
    <source>
        <dbReference type="EMBL" id="KAG7392175.1"/>
    </source>
</evidence>
<proteinExistence type="predicted"/>
<accession>A0A8T1WG76</accession>
<gene>
    <name evidence="1" type="ORF">PHYPSEUDO_001898</name>
</gene>
<name>A0A8T1WG76_9STRA</name>
<dbReference type="AlphaFoldDB" id="A0A8T1WG76"/>
<keyword evidence="2" id="KW-1185">Reference proteome</keyword>
<dbReference type="EMBL" id="JAGDFM010000013">
    <property type="protein sequence ID" value="KAG7392175.1"/>
    <property type="molecule type" value="Genomic_DNA"/>
</dbReference>
<sequence length="130" mass="14822">MPVHILHKAWVVLVVCEGSSLQPLQAHLFQDDLVGLASIEPPDVVMMLCALYLSAELPNEEAKTQMRHKINEYMVRAEYLRDWTAEQARKQPTQVGYGQILEKFSSVWSILTDICVFTQFLPTAGFCRKI</sequence>
<comment type="caution">
    <text evidence="1">The sequence shown here is derived from an EMBL/GenBank/DDBJ whole genome shotgun (WGS) entry which is preliminary data.</text>
</comment>